<accession>A0A2K9P466</accession>
<dbReference type="OrthoDB" id="1986460at2"/>
<dbReference type="Proteomes" id="UP000235589">
    <property type="component" value="Chromosome"/>
</dbReference>
<evidence type="ECO:0000313" key="2">
    <source>
        <dbReference type="Proteomes" id="UP000235589"/>
    </source>
</evidence>
<dbReference type="KEGG" id="mpec:B9O19_01907"/>
<reference evidence="1 2" key="1">
    <citation type="submission" date="2017-04" db="EMBL/GenBank/DDBJ databases">
        <title>Monoglobus pectinilyticus 14 draft genome.</title>
        <authorList>
            <person name="Kim C."/>
            <person name="Rosendale D.I."/>
            <person name="Kelly W.J."/>
            <person name="Tannock G.W."/>
            <person name="Patchett M.L."/>
            <person name="Jordens J.Z."/>
        </authorList>
    </citation>
    <scope>NUCLEOTIDE SEQUENCE [LARGE SCALE GENOMIC DNA]</scope>
    <source>
        <strain evidence="1 2">14</strain>
    </source>
</reference>
<dbReference type="EMBL" id="CP020991">
    <property type="protein sequence ID" value="AUO20056.1"/>
    <property type="molecule type" value="Genomic_DNA"/>
</dbReference>
<dbReference type="RefSeq" id="WP_102366203.1">
    <property type="nucleotide sequence ID" value="NZ_CP020991.1"/>
</dbReference>
<dbReference type="GeneID" id="98063285"/>
<name>A0A2K9P466_9FIRM</name>
<proteinExistence type="predicted"/>
<protein>
    <submittedName>
        <fullName evidence="1">Uncharacterized protein</fullName>
    </submittedName>
</protein>
<keyword evidence="2" id="KW-1185">Reference proteome</keyword>
<dbReference type="AlphaFoldDB" id="A0A2K9P466"/>
<organism evidence="1 2">
    <name type="scientific">Monoglobus pectinilyticus</name>
    <dbReference type="NCBI Taxonomy" id="1981510"/>
    <lineage>
        <taxon>Bacteria</taxon>
        <taxon>Bacillati</taxon>
        <taxon>Bacillota</taxon>
        <taxon>Clostridia</taxon>
        <taxon>Monoglobales</taxon>
        <taxon>Monoglobaceae</taxon>
        <taxon>Monoglobus</taxon>
    </lineage>
</organism>
<evidence type="ECO:0000313" key="1">
    <source>
        <dbReference type="EMBL" id="AUO20056.1"/>
    </source>
</evidence>
<sequence length="97" mass="11441">MSYFLDPFSKVNIQQIASFIMYGDEFTIPTKGSYEQRIEEAWNSFVEEAKKLYPDLKETDRIFDFIIFYASVVEEIYMEVGIRCGAQLVIKLFEKDI</sequence>
<gene>
    <name evidence="1" type="ORF">B9O19_01907</name>
</gene>